<dbReference type="EMBL" id="CZBV01000004">
    <property type="protein sequence ID" value="CUQ85532.1"/>
    <property type="molecule type" value="Genomic_DNA"/>
</dbReference>
<name>A0A174ZHV7_9FIRM</name>
<evidence type="ECO:0000313" key="2">
    <source>
        <dbReference type="Proteomes" id="UP000095780"/>
    </source>
</evidence>
<organism evidence="1 2">
    <name type="scientific">Lachnospira eligens</name>
    <dbReference type="NCBI Taxonomy" id="39485"/>
    <lineage>
        <taxon>Bacteria</taxon>
        <taxon>Bacillati</taxon>
        <taxon>Bacillota</taxon>
        <taxon>Clostridia</taxon>
        <taxon>Lachnospirales</taxon>
        <taxon>Lachnospiraceae</taxon>
        <taxon>Lachnospira</taxon>
    </lineage>
</organism>
<dbReference type="Gene3D" id="2.160.10.10">
    <property type="entry name" value="Hexapeptide repeat proteins"/>
    <property type="match status" value="1"/>
</dbReference>
<dbReference type="AlphaFoldDB" id="A0A174ZHV7"/>
<proteinExistence type="predicted"/>
<accession>A0A174ZHV7</accession>
<protein>
    <submittedName>
        <fullName evidence="1">Uncharacterized protein</fullName>
    </submittedName>
</protein>
<evidence type="ECO:0000313" key="1">
    <source>
        <dbReference type="EMBL" id="CUQ85532.1"/>
    </source>
</evidence>
<dbReference type="Proteomes" id="UP000095780">
    <property type="component" value="Unassembled WGS sequence"/>
</dbReference>
<sequence length="128" mass="14672">MYISKHCGICIANNGYICLGENNKIGESIDLTAKNNSEIRFGNKVQVRRSGKIYACDFWGINIEKGTTFCKYLYMDSEKSQIYIGEDCMFSHYVKLNVGSHRLINKNDGTDITNPAKVLRSNIEWFRK</sequence>
<gene>
    <name evidence="1" type="ORF">ERS852492_01637</name>
</gene>
<reference evidence="1 2" key="1">
    <citation type="submission" date="2015-09" db="EMBL/GenBank/DDBJ databases">
        <authorList>
            <consortium name="Pathogen Informatics"/>
        </authorList>
    </citation>
    <scope>NUCLEOTIDE SEQUENCE [LARGE SCALE GENOMIC DNA]</scope>
    <source>
        <strain evidence="1 2">2789STDY5834878</strain>
    </source>
</reference>